<proteinExistence type="predicted"/>
<dbReference type="OrthoDB" id="9802752at2"/>
<gene>
    <name evidence="1" type="ORF">D7I44_13570</name>
</gene>
<accession>A0A387BP16</accession>
<protein>
    <submittedName>
        <fullName evidence="1">Virulence factor</fullName>
    </submittedName>
</protein>
<dbReference type="PANTHER" id="PTHR35810:SF1">
    <property type="entry name" value="CYTOPLASMIC PROTEIN"/>
    <property type="match status" value="1"/>
</dbReference>
<dbReference type="InterPro" id="IPR011204">
    <property type="entry name" value="Virulence_RhuM-like"/>
</dbReference>
<keyword evidence="2" id="KW-1185">Reference proteome</keyword>
<dbReference type="RefSeq" id="WP_120789988.1">
    <property type="nucleotide sequence ID" value="NZ_CP032624.1"/>
</dbReference>
<sequence>MEVSAPSSEVELYQSADGSVTLEVKTDDDTVWLTQAQLSALFGRDRTVIARHVANAKRDELSGNPVSALFAHTADDGKTYQVEHYNLDTIISVGYRVKSTEGVRFRRWASDVLKRYLDLGGHAAG</sequence>
<dbReference type="Proteomes" id="UP000275069">
    <property type="component" value="Chromosome"/>
</dbReference>
<dbReference type="AlphaFoldDB" id="A0A387BP16"/>
<dbReference type="PANTHER" id="PTHR35810">
    <property type="entry name" value="CYTOPLASMIC PROTEIN-RELATED"/>
    <property type="match status" value="1"/>
</dbReference>
<evidence type="ECO:0000313" key="2">
    <source>
        <dbReference type="Proteomes" id="UP000275069"/>
    </source>
</evidence>
<organism evidence="1 2">
    <name type="scientific">Gryllotalpicola protaetiae</name>
    <dbReference type="NCBI Taxonomy" id="2419771"/>
    <lineage>
        <taxon>Bacteria</taxon>
        <taxon>Bacillati</taxon>
        <taxon>Actinomycetota</taxon>
        <taxon>Actinomycetes</taxon>
        <taxon>Micrococcales</taxon>
        <taxon>Microbacteriaceae</taxon>
        <taxon>Gryllotalpicola</taxon>
    </lineage>
</organism>
<dbReference type="KEGG" id="gry:D7I44_13570"/>
<name>A0A387BP16_9MICO</name>
<dbReference type="Pfam" id="PF13310">
    <property type="entry name" value="Virulence_RhuM"/>
    <property type="match status" value="1"/>
</dbReference>
<reference evidence="1 2" key="1">
    <citation type="submission" date="2018-09" db="EMBL/GenBank/DDBJ databases">
        <title>Genome sequencing of strain 2DFW10M-5.</title>
        <authorList>
            <person name="Heo J."/>
            <person name="Kim S.-J."/>
            <person name="Kwon S.-W."/>
        </authorList>
    </citation>
    <scope>NUCLEOTIDE SEQUENCE [LARGE SCALE GENOMIC DNA]</scope>
    <source>
        <strain evidence="1 2">2DFW10M-5</strain>
    </source>
</reference>
<evidence type="ECO:0000313" key="1">
    <source>
        <dbReference type="EMBL" id="AYG04458.1"/>
    </source>
</evidence>
<dbReference type="EMBL" id="CP032624">
    <property type="protein sequence ID" value="AYG04458.1"/>
    <property type="molecule type" value="Genomic_DNA"/>
</dbReference>